<evidence type="ECO:0000313" key="2">
    <source>
        <dbReference type="Proteomes" id="UP000787472"/>
    </source>
</evidence>
<keyword evidence="2" id="KW-1185">Reference proteome</keyword>
<dbReference type="AlphaFoldDB" id="A0A9E5MQ76"/>
<evidence type="ECO:0000313" key="1">
    <source>
        <dbReference type="EMBL" id="NHO68484.1"/>
    </source>
</evidence>
<accession>A0A9E5MQ76</accession>
<sequence length="486" mass="53869">MSNFNQTKAFFDNQPVMGKPAPLHLNKQTTVKSGSTTFITYNDWIKKTSLSMRHIRSSPLKRFDKAYKNLSAQVQQTSQLQSDASGVKMHSYDEARMALINWMNSKTQGWENSKRNNAENGYIISVMVQQLFPMYTNIMGPSKYRNFYPVAPGNVKELQGWQEESEKAAASVFRRYFYDEENQTPRKMVLNVKKTENSIQETAQESAKKFATEFKKYKASESAKSTKAATQSPPAVIPSMFNGILPTEIKNPEFAAAAKKAIGVGMTELTDVVATLTEAIPFIAELKQFSSALKSFGKAATEAYSYYKVNAARFVIQVGNMTDAYNKLKDLIKTDVLSNVLTGVVNLGKAAAGVASSGATSVLGAALTALTVVLKKLFQFAMMWKEARTFNILLPKAIQANSAKEAAEARKRIFAECPLASVSLLVNASTSDILDYTCYGFGVRASFQDEVEVLVKKYVNPIKEKARSYVKPYPYHFEGFAGNVIS</sequence>
<comment type="caution">
    <text evidence="1">The sequence shown here is derived from an EMBL/GenBank/DDBJ whole genome shotgun (WGS) entry which is preliminary data.</text>
</comment>
<protein>
    <submittedName>
        <fullName evidence="1">Uncharacterized protein</fullName>
    </submittedName>
</protein>
<dbReference type="EMBL" id="JAAONZ010000034">
    <property type="protein sequence ID" value="NHO68484.1"/>
    <property type="molecule type" value="Genomic_DNA"/>
</dbReference>
<organism evidence="1 2">
    <name type="scientific">Pseudomaricurvus hydrocarbonicus</name>
    <dbReference type="NCBI Taxonomy" id="1470433"/>
    <lineage>
        <taxon>Bacteria</taxon>
        <taxon>Pseudomonadati</taxon>
        <taxon>Pseudomonadota</taxon>
        <taxon>Gammaproteobacteria</taxon>
        <taxon>Cellvibrionales</taxon>
        <taxon>Cellvibrionaceae</taxon>
        <taxon>Pseudomaricurvus</taxon>
    </lineage>
</organism>
<gene>
    <name evidence="1" type="ORF">G8770_23270</name>
</gene>
<dbReference type="RefSeq" id="WP_167192451.1">
    <property type="nucleotide sequence ID" value="NZ_JAAONZ010000034.1"/>
</dbReference>
<reference evidence="1" key="1">
    <citation type="submission" date="2020-03" db="EMBL/GenBank/DDBJ databases">
        <authorList>
            <person name="Guo F."/>
        </authorList>
    </citation>
    <scope>NUCLEOTIDE SEQUENCE</scope>
    <source>
        <strain evidence="1">JCM 30134</strain>
    </source>
</reference>
<proteinExistence type="predicted"/>
<name>A0A9E5MQ76_9GAMM</name>
<dbReference type="Proteomes" id="UP000787472">
    <property type="component" value="Unassembled WGS sequence"/>
</dbReference>